<sequence>MVAGRYNRANSAVFTVSPFNLLNPEIPAGSPDPSGTRNSHRSTLRQQYLQNELRAVREKMVDMAELQRAGAGALGRILRFMPIRQPTPRASHASGGLASQLEASRARNEALAARICELETQIHSEWALGLSDEPPPGYMA</sequence>
<accession>A0AAD7DMK0</accession>
<name>A0AAD7DMK0_MYCRO</name>
<evidence type="ECO:0000313" key="2">
    <source>
        <dbReference type="EMBL" id="KAJ7693067.1"/>
    </source>
</evidence>
<keyword evidence="3" id="KW-1185">Reference proteome</keyword>
<dbReference type="AlphaFoldDB" id="A0AAD7DMK0"/>
<proteinExistence type="predicted"/>
<comment type="caution">
    <text evidence="2">The sequence shown here is derived from an EMBL/GenBank/DDBJ whole genome shotgun (WGS) entry which is preliminary data.</text>
</comment>
<evidence type="ECO:0000256" key="1">
    <source>
        <dbReference type="SAM" id="MobiDB-lite"/>
    </source>
</evidence>
<protein>
    <submittedName>
        <fullName evidence="2">Uncharacterized protein</fullName>
    </submittedName>
</protein>
<evidence type="ECO:0000313" key="3">
    <source>
        <dbReference type="Proteomes" id="UP001221757"/>
    </source>
</evidence>
<dbReference type="EMBL" id="JARKIE010000048">
    <property type="protein sequence ID" value="KAJ7693067.1"/>
    <property type="molecule type" value="Genomic_DNA"/>
</dbReference>
<reference evidence="2" key="1">
    <citation type="submission" date="2023-03" db="EMBL/GenBank/DDBJ databases">
        <title>Massive genome expansion in bonnet fungi (Mycena s.s.) driven by repeated elements and novel gene families across ecological guilds.</title>
        <authorList>
            <consortium name="Lawrence Berkeley National Laboratory"/>
            <person name="Harder C.B."/>
            <person name="Miyauchi S."/>
            <person name="Viragh M."/>
            <person name="Kuo A."/>
            <person name="Thoen E."/>
            <person name="Andreopoulos B."/>
            <person name="Lu D."/>
            <person name="Skrede I."/>
            <person name="Drula E."/>
            <person name="Henrissat B."/>
            <person name="Morin E."/>
            <person name="Kohler A."/>
            <person name="Barry K."/>
            <person name="LaButti K."/>
            <person name="Morin E."/>
            <person name="Salamov A."/>
            <person name="Lipzen A."/>
            <person name="Mereny Z."/>
            <person name="Hegedus B."/>
            <person name="Baldrian P."/>
            <person name="Stursova M."/>
            <person name="Weitz H."/>
            <person name="Taylor A."/>
            <person name="Grigoriev I.V."/>
            <person name="Nagy L.G."/>
            <person name="Martin F."/>
            <person name="Kauserud H."/>
        </authorList>
    </citation>
    <scope>NUCLEOTIDE SEQUENCE</scope>
    <source>
        <strain evidence="2">CBHHK067</strain>
    </source>
</reference>
<dbReference type="Proteomes" id="UP001221757">
    <property type="component" value="Unassembled WGS sequence"/>
</dbReference>
<organism evidence="2 3">
    <name type="scientific">Mycena rosella</name>
    <name type="common">Pink bonnet</name>
    <name type="synonym">Agaricus rosellus</name>
    <dbReference type="NCBI Taxonomy" id="1033263"/>
    <lineage>
        <taxon>Eukaryota</taxon>
        <taxon>Fungi</taxon>
        <taxon>Dikarya</taxon>
        <taxon>Basidiomycota</taxon>
        <taxon>Agaricomycotina</taxon>
        <taxon>Agaricomycetes</taxon>
        <taxon>Agaricomycetidae</taxon>
        <taxon>Agaricales</taxon>
        <taxon>Marasmiineae</taxon>
        <taxon>Mycenaceae</taxon>
        <taxon>Mycena</taxon>
    </lineage>
</organism>
<feature type="region of interest" description="Disordered" evidence="1">
    <location>
        <begin position="24"/>
        <end position="44"/>
    </location>
</feature>
<gene>
    <name evidence="2" type="ORF">B0H17DRAFT_1060682</name>
</gene>